<dbReference type="AlphaFoldDB" id="A0A067TQG9"/>
<protein>
    <submittedName>
        <fullName evidence="1">Uncharacterized protein</fullName>
    </submittedName>
</protein>
<accession>A0A067TQG9</accession>
<proteinExistence type="predicted"/>
<keyword evidence="2" id="KW-1185">Reference proteome</keyword>
<organism evidence="1 2">
    <name type="scientific">Galerina marginata (strain CBS 339.88)</name>
    <dbReference type="NCBI Taxonomy" id="685588"/>
    <lineage>
        <taxon>Eukaryota</taxon>
        <taxon>Fungi</taxon>
        <taxon>Dikarya</taxon>
        <taxon>Basidiomycota</taxon>
        <taxon>Agaricomycotina</taxon>
        <taxon>Agaricomycetes</taxon>
        <taxon>Agaricomycetidae</taxon>
        <taxon>Agaricales</taxon>
        <taxon>Agaricineae</taxon>
        <taxon>Strophariaceae</taxon>
        <taxon>Galerina</taxon>
    </lineage>
</organism>
<name>A0A067TQG9_GALM3</name>
<evidence type="ECO:0000313" key="2">
    <source>
        <dbReference type="Proteomes" id="UP000027222"/>
    </source>
</evidence>
<dbReference type="HOGENOM" id="CLU_1283348_0_0_1"/>
<dbReference type="EMBL" id="KL142371">
    <property type="protein sequence ID" value="KDR81228.1"/>
    <property type="molecule type" value="Genomic_DNA"/>
</dbReference>
<evidence type="ECO:0000313" key="1">
    <source>
        <dbReference type="EMBL" id="KDR81228.1"/>
    </source>
</evidence>
<dbReference type="Proteomes" id="UP000027222">
    <property type="component" value="Unassembled WGS sequence"/>
</dbReference>
<gene>
    <name evidence="1" type="ORF">GALMADRAFT_222713</name>
</gene>
<reference evidence="2" key="1">
    <citation type="journal article" date="2014" name="Proc. Natl. Acad. Sci. U.S.A.">
        <title>Extensive sampling of basidiomycete genomes demonstrates inadequacy of the white-rot/brown-rot paradigm for wood decay fungi.</title>
        <authorList>
            <person name="Riley R."/>
            <person name="Salamov A.A."/>
            <person name="Brown D.W."/>
            <person name="Nagy L.G."/>
            <person name="Floudas D."/>
            <person name="Held B.W."/>
            <person name="Levasseur A."/>
            <person name="Lombard V."/>
            <person name="Morin E."/>
            <person name="Otillar R."/>
            <person name="Lindquist E.A."/>
            <person name="Sun H."/>
            <person name="LaButti K.M."/>
            <person name="Schmutz J."/>
            <person name="Jabbour D."/>
            <person name="Luo H."/>
            <person name="Baker S.E."/>
            <person name="Pisabarro A.G."/>
            <person name="Walton J.D."/>
            <person name="Blanchette R.A."/>
            <person name="Henrissat B."/>
            <person name="Martin F."/>
            <person name="Cullen D."/>
            <person name="Hibbett D.S."/>
            <person name="Grigoriev I.V."/>
        </authorList>
    </citation>
    <scope>NUCLEOTIDE SEQUENCE [LARGE SCALE GENOMIC DNA]</scope>
    <source>
        <strain evidence="2">CBS 339.88</strain>
    </source>
</reference>
<sequence>MFGSATRFSWLRATEFNYLFWGEADERQIVSFALEPHAYNVDCLGKVIFYILLRGSRDRGLHRLSLVVEDGTMAFYSSRCGHMVGILYRAGPIASAGSRTTSSQGRDFQREKVGQHRNVTQEGVLPRLLQHESSGYRLSTTTDHSSLMLSKPVLRTFEIDYAAHAAPCLLFAQARRPRIPLYDGLHIAVTPLLFNIRPRSFLPPAPTTLLAQVLL</sequence>